<evidence type="ECO:0000313" key="2">
    <source>
        <dbReference type="Proteomes" id="UP000017973"/>
    </source>
</evidence>
<dbReference type="OrthoDB" id="2361182at2"/>
<keyword evidence="2" id="KW-1185">Reference proteome</keyword>
<comment type="caution">
    <text evidence="1">The sequence shown here is derived from an EMBL/GenBank/DDBJ whole genome shotgun (WGS) entry which is preliminary data.</text>
</comment>
<dbReference type="InterPro" id="IPR046155">
    <property type="entry name" value="DUF6157"/>
</dbReference>
<protein>
    <submittedName>
        <fullName evidence="1">Uncharacterized protein</fullName>
    </submittedName>
</protein>
<accession>V6M2C2</accession>
<dbReference type="Proteomes" id="UP000017973">
    <property type="component" value="Unassembled WGS sequence"/>
</dbReference>
<organism evidence="1 2">
    <name type="scientific">Brevibacillus panacihumi W25</name>
    <dbReference type="NCBI Taxonomy" id="1408254"/>
    <lineage>
        <taxon>Bacteria</taxon>
        <taxon>Bacillati</taxon>
        <taxon>Bacillota</taxon>
        <taxon>Bacilli</taxon>
        <taxon>Bacillales</taxon>
        <taxon>Paenibacillaceae</taxon>
        <taxon>Brevibacillus</taxon>
    </lineage>
</organism>
<dbReference type="EMBL" id="AYJU01000017">
    <property type="protein sequence ID" value="EST52781.1"/>
    <property type="molecule type" value="Genomic_DNA"/>
</dbReference>
<sequence length="140" mass="16199">MHITHTFVQVAPDCQVTVGVIPPNRNAAKPTIPFLEYQLLSQNPYRYTLEDLIYEVHIRRQSYSAEELQQNADRIRAELFTKNHPCMRASMLAKKYGWGIHYDPEGKLAIYGMETEEYRRFIEGGPNGPKLVFAVRQSRA</sequence>
<dbReference type="eggNOG" id="ENOG5032T97">
    <property type="taxonomic scope" value="Bacteria"/>
</dbReference>
<evidence type="ECO:0000313" key="1">
    <source>
        <dbReference type="EMBL" id="EST52781.1"/>
    </source>
</evidence>
<dbReference type="Pfam" id="PF19654">
    <property type="entry name" value="DUF6157"/>
    <property type="match status" value="1"/>
</dbReference>
<name>V6M2C2_9BACL</name>
<dbReference type="HOGENOM" id="CLU_1822586_0_0_9"/>
<dbReference type="PATRIC" id="fig|1408254.3.peg.3485"/>
<gene>
    <name evidence="1" type="ORF">T458_17690</name>
</gene>
<dbReference type="STRING" id="1408254.T458_17690"/>
<dbReference type="AlphaFoldDB" id="V6M2C2"/>
<proteinExistence type="predicted"/>
<reference evidence="1 2" key="1">
    <citation type="journal article" date="2014" name="Genome Announc.">
        <title>Draft Genome Sequence of Brevibacillus panacihumi Strain W25, a Halotolerant Hydrocarbon-Degrading Bacterium.</title>
        <authorList>
            <person name="Wang X."/>
            <person name="Jin D."/>
            <person name="Zhou L."/>
            <person name="Wu L."/>
            <person name="An W."/>
            <person name="Chen Y."/>
            <person name="Zhao L."/>
        </authorList>
    </citation>
    <scope>NUCLEOTIDE SEQUENCE [LARGE SCALE GENOMIC DNA]</scope>
    <source>
        <strain evidence="1 2">W25</strain>
    </source>
</reference>